<dbReference type="Proteomes" id="UP000322699">
    <property type="component" value="Unassembled WGS sequence"/>
</dbReference>
<organism evidence="1 2">
    <name type="scientific">Rubripirellula obstinata</name>
    <dbReference type="NCBI Taxonomy" id="406547"/>
    <lineage>
        <taxon>Bacteria</taxon>
        <taxon>Pseudomonadati</taxon>
        <taxon>Planctomycetota</taxon>
        <taxon>Planctomycetia</taxon>
        <taxon>Pirellulales</taxon>
        <taxon>Pirellulaceae</taxon>
        <taxon>Rubripirellula</taxon>
    </lineage>
</organism>
<gene>
    <name evidence="1" type="ORF">LF1_24350</name>
</gene>
<proteinExistence type="predicted"/>
<sequence length="196" mass="23012">MIHLDELPEPPESIKHWIDAGGLKISFGGRQPSNAGMMAETTYRMVHRYRSNPRWTVRQTTSNRICQIRLRFRSVQLKTTHEIWFLERPDSDGFWKNPLVLHELDHLRLSADPRLAVRFQELVRQETLIERSVDDDESVTARWVQNQVDQYVQNQFAKVSDLASIRYRELDRLTAHGRRKIPEDSEIAKALKEIAP</sequence>
<protein>
    <submittedName>
        <fullName evidence="1">Uncharacterized protein</fullName>
    </submittedName>
</protein>
<evidence type="ECO:0000313" key="2">
    <source>
        <dbReference type="Proteomes" id="UP000322699"/>
    </source>
</evidence>
<accession>A0A5B1CFC0</accession>
<keyword evidence="2" id="KW-1185">Reference proteome</keyword>
<name>A0A5B1CFC0_9BACT</name>
<dbReference type="EMBL" id="VRLW01000001">
    <property type="protein sequence ID" value="KAA1259898.1"/>
    <property type="molecule type" value="Genomic_DNA"/>
</dbReference>
<dbReference type="AlphaFoldDB" id="A0A5B1CFC0"/>
<comment type="caution">
    <text evidence="1">The sequence shown here is derived from an EMBL/GenBank/DDBJ whole genome shotgun (WGS) entry which is preliminary data.</text>
</comment>
<evidence type="ECO:0000313" key="1">
    <source>
        <dbReference type="EMBL" id="KAA1259898.1"/>
    </source>
</evidence>
<reference evidence="1 2" key="1">
    <citation type="submission" date="2019-08" db="EMBL/GenBank/DDBJ databases">
        <title>Deep-cultivation of Planctomycetes and their phenomic and genomic characterization uncovers novel biology.</title>
        <authorList>
            <person name="Wiegand S."/>
            <person name="Jogler M."/>
            <person name="Boedeker C."/>
            <person name="Pinto D."/>
            <person name="Vollmers J."/>
            <person name="Rivas-Marin E."/>
            <person name="Kohn T."/>
            <person name="Peeters S.H."/>
            <person name="Heuer A."/>
            <person name="Rast P."/>
            <person name="Oberbeckmann S."/>
            <person name="Bunk B."/>
            <person name="Jeske O."/>
            <person name="Meyerdierks A."/>
            <person name="Storesund J.E."/>
            <person name="Kallscheuer N."/>
            <person name="Luecker S."/>
            <person name="Lage O.M."/>
            <person name="Pohl T."/>
            <person name="Merkel B.J."/>
            <person name="Hornburger P."/>
            <person name="Mueller R.-W."/>
            <person name="Bruemmer F."/>
            <person name="Labrenz M."/>
            <person name="Spormann A.M."/>
            <person name="Op Den Camp H."/>
            <person name="Overmann J."/>
            <person name="Amann R."/>
            <person name="Jetten M.S.M."/>
            <person name="Mascher T."/>
            <person name="Medema M.H."/>
            <person name="Devos D.P."/>
            <person name="Kaster A.-K."/>
            <person name="Ovreas L."/>
            <person name="Rohde M."/>
            <person name="Galperin M.Y."/>
            <person name="Jogler C."/>
        </authorList>
    </citation>
    <scope>NUCLEOTIDE SEQUENCE [LARGE SCALE GENOMIC DNA]</scope>
    <source>
        <strain evidence="1 2">LF1</strain>
    </source>
</reference>